<comment type="caution">
    <text evidence="1">The sequence shown here is derived from an EMBL/GenBank/DDBJ whole genome shotgun (WGS) entry which is preliminary data.</text>
</comment>
<evidence type="ECO:0000313" key="2">
    <source>
        <dbReference type="Proteomes" id="UP000624244"/>
    </source>
</evidence>
<dbReference type="EMBL" id="WNKQ01000003">
    <property type="protein sequence ID" value="KAF5852516.1"/>
    <property type="molecule type" value="Genomic_DNA"/>
</dbReference>
<gene>
    <name evidence="1" type="ORF">GGP41_007913</name>
</gene>
<accession>A0A8H5ZNU3</accession>
<evidence type="ECO:0000313" key="1">
    <source>
        <dbReference type="EMBL" id="KAF5852516.1"/>
    </source>
</evidence>
<sequence length="65" mass="7162">MAEKQKKSQERRLSQGTTLFSAARVVGGEGKSFTSRTTTCVLSITRAPTFTAFHLFTLISCHRIA</sequence>
<protein>
    <submittedName>
        <fullName evidence="1">Uncharacterized protein</fullName>
    </submittedName>
</protein>
<name>A0A8H5ZNU3_COCSA</name>
<organism evidence="1 2">
    <name type="scientific">Cochliobolus sativus</name>
    <name type="common">Common root rot and spot blotch fungus</name>
    <name type="synonym">Bipolaris sorokiniana</name>
    <dbReference type="NCBI Taxonomy" id="45130"/>
    <lineage>
        <taxon>Eukaryota</taxon>
        <taxon>Fungi</taxon>
        <taxon>Dikarya</taxon>
        <taxon>Ascomycota</taxon>
        <taxon>Pezizomycotina</taxon>
        <taxon>Dothideomycetes</taxon>
        <taxon>Pleosporomycetidae</taxon>
        <taxon>Pleosporales</taxon>
        <taxon>Pleosporineae</taxon>
        <taxon>Pleosporaceae</taxon>
        <taxon>Bipolaris</taxon>
    </lineage>
</organism>
<dbReference type="AlphaFoldDB" id="A0A8H5ZNU3"/>
<reference evidence="1" key="1">
    <citation type="submission" date="2019-11" db="EMBL/GenBank/DDBJ databases">
        <title>Bipolaris sorokiniana Genome sequencing.</title>
        <authorList>
            <person name="Wang H."/>
        </authorList>
    </citation>
    <scope>NUCLEOTIDE SEQUENCE</scope>
</reference>
<dbReference type="Proteomes" id="UP000624244">
    <property type="component" value="Unassembled WGS sequence"/>
</dbReference>
<proteinExistence type="predicted"/>